<dbReference type="PROSITE" id="PS50987">
    <property type="entry name" value="HTH_ARSR_2"/>
    <property type="match status" value="1"/>
</dbReference>
<dbReference type="EMBL" id="JBHTGL010000008">
    <property type="protein sequence ID" value="MFD0623186.1"/>
    <property type="molecule type" value="Genomic_DNA"/>
</dbReference>
<dbReference type="InterPro" id="IPR036390">
    <property type="entry name" value="WH_DNA-bd_sf"/>
</dbReference>
<dbReference type="NCBIfam" id="NF033788">
    <property type="entry name" value="HTH_metalloreg"/>
    <property type="match status" value="1"/>
</dbReference>
<comment type="caution">
    <text evidence="5">The sequence shown here is derived from an EMBL/GenBank/DDBJ whole genome shotgun (WGS) entry which is preliminary data.</text>
</comment>
<dbReference type="InterPro" id="IPR051011">
    <property type="entry name" value="Metal_resp_trans_reg"/>
</dbReference>
<feature type="domain" description="HTH arsR-type" evidence="4">
    <location>
        <begin position="17"/>
        <end position="111"/>
    </location>
</feature>
<dbReference type="Pfam" id="PF01022">
    <property type="entry name" value="HTH_5"/>
    <property type="match status" value="1"/>
</dbReference>
<sequence length="134" mass="14099">MGHGVDAKTTATARERLDAVGAGDVASTLQALATPSRLRILARLQEGPCPATELADAVGMEQSACSHQLRLLRNLGLVTGERRGRSVIYALYDNHVAELLDQALFHVEHLRLGLHDAPAQAAAEADGAVAAASR</sequence>
<evidence type="ECO:0000259" key="4">
    <source>
        <dbReference type="PROSITE" id="PS50987"/>
    </source>
</evidence>
<dbReference type="InterPro" id="IPR001845">
    <property type="entry name" value="HTH_ArsR_DNA-bd_dom"/>
</dbReference>
<reference evidence="6" key="1">
    <citation type="journal article" date="2019" name="Int. J. Syst. Evol. Microbiol.">
        <title>The Global Catalogue of Microorganisms (GCM) 10K type strain sequencing project: providing services to taxonomists for standard genome sequencing and annotation.</title>
        <authorList>
            <consortium name="The Broad Institute Genomics Platform"/>
            <consortium name="The Broad Institute Genome Sequencing Center for Infectious Disease"/>
            <person name="Wu L."/>
            <person name="Ma J."/>
        </authorList>
    </citation>
    <scope>NUCLEOTIDE SEQUENCE [LARGE SCALE GENOMIC DNA]</scope>
    <source>
        <strain evidence="6">JCM 12607</strain>
    </source>
</reference>
<dbReference type="PRINTS" id="PR00778">
    <property type="entry name" value="HTHARSR"/>
</dbReference>
<evidence type="ECO:0000256" key="3">
    <source>
        <dbReference type="ARBA" id="ARBA00023163"/>
    </source>
</evidence>
<dbReference type="PANTHER" id="PTHR43132">
    <property type="entry name" value="ARSENICAL RESISTANCE OPERON REPRESSOR ARSR-RELATED"/>
    <property type="match status" value="1"/>
</dbReference>
<keyword evidence="2" id="KW-0238">DNA-binding</keyword>
<evidence type="ECO:0000256" key="1">
    <source>
        <dbReference type="ARBA" id="ARBA00023015"/>
    </source>
</evidence>
<proteinExistence type="predicted"/>
<keyword evidence="3" id="KW-0804">Transcription</keyword>
<dbReference type="Proteomes" id="UP001596915">
    <property type="component" value="Unassembled WGS sequence"/>
</dbReference>
<dbReference type="Gene3D" id="1.10.10.10">
    <property type="entry name" value="Winged helix-like DNA-binding domain superfamily/Winged helix DNA-binding domain"/>
    <property type="match status" value="1"/>
</dbReference>
<dbReference type="SUPFAM" id="SSF46785">
    <property type="entry name" value="Winged helix' DNA-binding domain"/>
    <property type="match status" value="1"/>
</dbReference>
<dbReference type="InterPro" id="IPR036388">
    <property type="entry name" value="WH-like_DNA-bd_sf"/>
</dbReference>
<name>A0ABW2WNR5_9ACTN</name>
<organism evidence="5 6">
    <name type="scientific">Streptomyces sanglieri</name>
    <dbReference type="NCBI Taxonomy" id="193460"/>
    <lineage>
        <taxon>Bacteria</taxon>
        <taxon>Bacillati</taxon>
        <taxon>Actinomycetota</taxon>
        <taxon>Actinomycetes</taxon>
        <taxon>Kitasatosporales</taxon>
        <taxon>Streptomycetaceae</taxon>
        <taxon>Streptomyces</taxon>
    </lineage>
</organism>
<dbReference type="InterPro" id="IPR011991">
    <property type="entry name" value="ArsR-like_HTH"/>
</dbReference>
<protein>
    <submittedName>
        <fullName evidence="5">ArsR/SmtB family transcription factor</fullName>
    </submittedName>
</protein>
<evidence type="ECO:0000313" key="6">
    <source>
        <dbReference type="Proteomes" id="UP001596915"/>
    </source>
</evidence>
<dbReference type="SMART" id="SM00418">
    <property type="entry name" value="HTH_ARSR"/>
    <property type="match status" value="1"/>
</dbReference>
<accession>A0ABW2WNR5</accession>
<keyword evidence="6" id="KW-1185">Reference proteome</keyword>
<evidence type="ECO:0000313" key="5">
    <source>
        <dbReference type="EMBL" id="MFD0623186.1"/>
    </source>
</evidence>
<gene>
    <name evidence="5" type="ORF">ACFQ2K_10585</name>
</gene>
<keyword evidence="1" id="KW-0805">Transcription regulation</keyword>
<dbReference type="CDD" id="cd00090">
    <property type="entry name" value="HTH_ARSR"/>
    <property type="match status" value="1"/>
</dbReference>
<evidence type="ECO:0000256" key="2">
    <source>
        <dbReference type="ARBA" id="ARBA00023125"/>
    </source>
</evidence>
<dbReference type="PANTHER" id="PTHR43132:SF6">
    <property type="entry name" value="HTH-TYPE TRANSCRIPTIONAL REPRESSOR CZRA"/>
    <property type="match status" value="1"/>
</dbReference>